<dbReference type="PANTHER" id="PTHR43278">
    <property type="entry name" value="NAD(P)H-DEPENDENT FMN-CONTAINING OXIDOREDUCTASE YWQN-RELATED"/>
    <property type="match status" value="1"/>
</dbReference>
<dbReference type="InterPro" id="IPR005025">
    <property type="entry name" value="FMN_Rdtase-like_dom"/>
</dbReference>
<dbReference type="Gene3D" id="3.40.50.360">
    <property type="match status" value="1"/>
</dbReference>
<dbReference type="SUPFAM" id="SSF52218">
    <property type="entry name" value="Flavoproteins"/>
    <property type="match status" value="1"/>
</dbReference>
<keyword evidence="5" id="KW-1185">Reference proteome</keyword>
<reference evidence="4" key="1">
    <citation type="submission" date="2022-11" db="EMBL/GenBank/DDBJ databases">
        <title>Dyadobacter pollutisoli sp. nov., isolated from plastic dumped soil.</title>
        <authorList>
            <person name="Kim J.M."/>
            <person name="Kim K.R."/>
            <person name="Lee J.K."/>
            <person name="Hao L."/>
            <person name="Jeon C.O."/>
        </authorList>
    </citation>
    <scope>NUCLEOTIDE SEQUENCE</scope>
    <source>
        <strain evidence="4">U1</strain>
    </source>
</reference>
<dbReference type="Pfam" id="PF03358">
    <property type="entry name" value="FMN_red"/>
    <property type="match status" value="1"/>
</dbReference>
<dbReference type="KEGG" id="dpf:ON006_06080"/>
<gene>
    <name evidence="4" type="ORF">ON006_06080</name>
</gene>
<name>A0A9E8SQW8_9BACT</name>
<dbReference type="Proteomes" id="UP001164653">
    <property type="component" value="Chromosome"/>
</dbReference>
<evidence type="ECO:0000313" key="5">
    <source>
        <dbReference type="Proteomes" id="UP001164653"/>
    </source>
</evidence>
<keyword evidence="2" id="KW-0288">FMN</keyword>
<dbReference type="EMBL" id="CP112998">
    <property type="protein sequence ID" value="WAC13517.1"/>
    <property type="molecule type" value="Genomic_DNA"/>
</dbReference>
<evidence type="ECO:0000256" key="2">
    <source>
        <dbReference type="ARBA" id="ARBA00022643"/>
    </source>
</evidence>
<feature type="domain" description="NADPH-dependent FMN reductase-like" evidence="3">
    <location>
        <begin position="1"/>
        <end position="149"/>
    </location>
</feature>
<dbReference type="AlphaFoldDB" id="A0A9E8SQW8"/>
<proteinExistence type="predicted"/>
<dbReference type="GO" id="GO:0016491">
    <property type="term" value="F:oxidoreductase activity"/>
    <property type="evidence" value="ECO:0007669"/>
    <property type="project" value="InterPro"/>
</dbReference>
<accession>A0A9E8SQW8</accession>
<evidence type="ECO:0000256" key="1">
    <source>
        <dbReference type="ARBA" id="ARBA00022630"/>
    </source>
</evidence>
<protein>
    <submittedName>
        <fullName evidence="4">NAD(P)H-dependent oxidoreductase</fullName>
    </submittedName>
</protein>
<sequence>MKAIILLGTLKSEGLSNTETLCDFLTGYLEKEGVTVETVKLVTHNIPPGTYLDMGGQDGWPAIMKKIQAADIMIFATPIWWSNHSSETQKAIERLDEINDQISEGKESLLANKAGGIVVTGDSDGAQHIIGSIGNFFNALGVTLPPYCTLSVLSAAHIKGAKTTRTKLLAEYEKEYAETAQKMAKGLADFAKNAGRMAPDRERVYFHGCENKL</sequence>
<dbReference type="InterPro" id="IPR051796">
    <property type="entry name" value="ISF_SsuE-like"/>
</dbReference>
<dbReference type="RefSeq" id="WP_244819374.1">
    <property type="nucleotide sequence ID" value="NZ_CP112998.1"/>
</dbReference>
<evidence type="ECO:0000313" key="4">
    <source>
        <dbReference type="EMBL" id="WAC13517.1"/>
    </source>
</evidence>
<dbReference type="InterPro" id="IPR029039">
    <property type="entry name" value="Flavoprotein-like_sf"/>
</dbReference>
<keyword evidence="1" id="KW-0285">Flavoprotein</keyword>
<organism evidence="4 5">
    <name type="scientific">Dyadobacter pollutisoli</name>
    <dbReference type="NCBI Taxonomy" id="2910158"/>
    <lineage>
        <taxon>Bacteria</taxon>
        <taxon>Pseudomonadati</taxon>
        <taxon>Bacteroidota</taxon>
        <taxon>Cytophagia</taxon>
        <taxon>Cytophagales</taxon>
        <taxon>Spirosomataceae</taxon>
        <taxon>Dyadobacter</taxon>
    </lineage>
</organism>
<dbReference type="PANTHER" id="PTHR43278:SF4">
    <property type="entry name" value="NAD(P)H-DEPENDENT FMN-CONTAINING OXIDOREDUCTASE YWQN-RELATED"/>
    <property type="match status" value="1"/>
</dbReference>
<evidence type="ECO:0000259" key="3">
    <source>
        <dbReference type="Pfam" id="PF03358"/>
    </source>
</evidence>